<dbReference type="GO" id="GO:0015074">
    <property type="term" value="P:DNA integration"/>
    <property type="evidence" value="ECO:0007669"/>
    <property type="project" value="UniProtKB-KW"/>
</dbReference>
<feature type="domain" description="Tyr recombinase" evidence="5">
    <location>
        <begin position="163"/>
        <end position="335"/>
    </location>
</feature>
<gene>
    <name evidence="7" type="ORF">BFG52_07930</name>
</gene>
<dbReference type="InterPro" id="IPR013762">
    <property type="entry name" value="Integrase-like_cat_sf"/>
</dbReference>
<dbReference type="InterPro" id="IPR050090">
    <property type="entry name" value="Tyrosine_recombinase_XerCD"/>
</dbReference>
<dbReference type="InterPro" id="IPR010998">
    <property type="entry name" value="Integrase_recombinase_N"/>
</dbReference>
<keyword evidence="1" id="KW-0229">DNA integration</keyword>
<evidence type="ECO:0000256" key="1">
    <source>
        <dbReference type="ARBA" id="ARBA00022908"/>
    </source>
</evidence>
<proteinExistence type="predicted"/>
<keyword evidence="3" id="KW-0233">DNA recombination</keyword>
<evidence type="ECO:0000313" key="8">
    <source>
        <dbReference type="Proteomes" id="UP000093391"/>
    </source>
</evidence>
<dbReference type="Gene3D" id="1.10.150.130">
    <property type="match status" value="1"/>
</dbReference>
<dbReference type="InterPro" id="IPR002104">
    <property type="entry name" value="Integrase_catalytic"/>
</dbReference>
<dbReference type="CDD" id="cd00796">
    <property type="entry name" value="INT_Rci_Hp1_C"/>
    <property type="match status" value="1"/>
</dbReference>
<dbReference type="PANTHER" id="PTHR30349">
    <property type="entry name" value="PHAGE INTEGRASE-RELATED"/>
    <property type="match status" value="1"/>
</dbReference>
<dbReference type="Proteomes" id="UP000093391">
    <property type="component" value="Chromosome"/>
</dbReference>
<dbReference type="GO" id="GO:0006310">
    <property type="term" value="P:DNA recombination"/>
    <property type="evidence" value="ECO:0007669"/>
    <property type="project" value="UniProtKB-KW"/>
</dbReference>
<dbReference type="RefSeq" id="WP_067554438.1">
    <property type="nucleotide sequence ID" value="NZ_CP016895.1"/>
</dbReference>
<reference evidence="7 8" key="1">
    <citation type="submission" date="2016-08" db="EMBL/GenBank/DDBJ databases">
        <authorList>
            <person name="Seilhamer J.J."/>
        </authorList>
    </citation>
    <scope>NUCLEOTIDE SEQUENCE [LARGE SCALE GENOMIC DNA]</scope>
    <source>
        <strain evidence="7 8">BRTC-1</strain>
    </source>
</reference>
<organism evidence="7 8">
    <name type="scientific">Acinetobacter larvae</name>
    <dbReference type="NCBI Taxonomy" id="1789224"/>
    <lineage>
        <taxon>Bacteria</taxon>
        <taxon>Pseudomonadati</taxon>
        <taxon>Pseudomonadota</taxon>
        <taxon>Gammaproteobacteria</taxon>
        <taxon>Moraxellales</taxon>
        <taxon>Moraxellaceae</taxon>
        <taxon>Acinetobacter</taxon>
    </lineage>
</organism>
<dbReference type="SUPFAM" id="SSF56349">
    <property type="entry name" value="DNA breaking-rejoining enzymes"/>
    <property type="match status" value="1"/>
</dbReference>
<keyword evidence="8" id="KW-1185">Reference proteome</keyword>
<dbReference type="OrthoDB" id="9057547at2"/>
<name>A0A1B2LZD1_9GAMM</name>
<dbReference type="STRING" id="1789224.BFG52_07930"/>
<sequence>MKIPKPEKRGSSYRIKIMINGERLSCTRDTIKECEQWAAQKILESKARLSDKESDIKPHYPFKTLFYKYYENVGKSLRGAIYVKEQLKSFEDKFGELANMSIYDITPRHLTNWRNTRLKVVGPNTVLREIALYSAVFSYAVKELFLIDSNPWLLIKKPTKPKARNRRIRDDEIKKILEALNYQFDQIPSDPEHYVAWAFLFALETAMRRGEILNIKMTDIFDRHIHLSETKNGDSRNVPLTKKALALLSLIQHDNERLIPQSENAFRLMWERRKSKVGLSDLHFHDTRHEAITRFVNNQKLPVEVLAKVTGHRNIKMLVNTYYNPDIDDIADMLDAQ</sequence>
<dbReference type="EMBL" id="CP016895">
    <property type="protein sequence ID" value="AOA58294.1"/>
    <property type="molecule type" value="Genomic_DNA"/>
</dbReference>
<dbReference type="AlphaFoldDB" id="A0A1B2LZD1"/>
<evidence type="ECO:0000256" key="3">
    <source>
        <dbReference type="ARBA" id="ARBA00023172"/>
    </source>
</evidence>
<evidence type="ECO:0000256" key="4">
    <source>
        <dbReference type="PROSITE-ProRule" id="PRU01248"/>
    </source>
</evidence>
<evidence type="ECO:0000256" key="2">
    <source>
        <dbReference type="ARBA" id="ARBA00023125"/>
    </source>
</evidence>
<evidence type="ECO:0000259" key="5">
    <source>
        <dbReference type="PROSITE" id="PS51898"/>
    </source>
</evidence>
<dbReference type="PROSITE" id="PS51898">
    <property type="entry name" value="TYR_RECOMBINASE"/>
    <property type="match status" value="1"/>
</dbReference>
<dbReference type="KEGG" id="ala:BFG52_07930"/>
<dbReference type="PANTHER" id="PTHR30349:SF94">
    <property type="entry name" value="INTEGRASE_RECOMBINASE HI_1414-RELATED"/>
    <property type="match status" value="1"/>
</dbReference>
<dbReference type="Gene3D" id="1.10.443.10">
    <property type="entry name" value="Intergrase catalytic core"/>
    <property type="match status" value="1"/>
</dbReference>
<evidence type="ECO:0000313" key="7">
    <source>
        <dbReference type="EMBL" id="AOA58294.1"/>
    </source>
</evidence>
<evidence type="ECO:0000259" key="6">
    <source>
        <dbReference type="PROSITE" id="PS51900"/>
    </source>
</evidence>
<dbReference type="PROSITE" id="PS51900">
    <property type="entry name" value="CB"/>
    <property type="match status" value="1"/>
</dbReference>
<dbReference type="InterPro" id="IPR044068">
    <property type="entry name" value="CB"/>
</dbReference>
<accession>A0A1B2LZD1</accession>
<keyword evidence="2 4" id="KW-0238">DNA-binding</keyword>
<dbReference type="Pfam" id="PF00589">
    <property type="entry name" value="Phage_integrase"/>
    <property type="match status" value="1"/>
</dbReference>
<feature type="domain" description="Core-binding (CB)" evidence="6">
    <location>
        <begin position="60"/>
        <end position="141"/>
    </location>
</feature>
<protein>
    <submittedName>
        <fullName evidence="7">Integrase</fullName>
    </submittedName>
</protein>
<dbReference type="GO" id="GO:0003677">
    <property type="term" value="F:DNA binding"/>
    <property type="evidence" value="ECO:0007669"/>
    <property type="project" value="UniProtKB-UniRule"/>
</dbReference>
<dbReference type="InterPro" id="IPR011010">
    <property type="entry name" value="DNA_brk_join_enz"/>
</dbReference>